<dbReference type="Proteomes" id="UP000317093">
    <property type="component" value="Chromosome"/>
</dbReference>
<dbReference type="InterPro" id="IPR007627">
    <property type="entry name" value="RNA_pol_sigma70_r2"/>
</dbReference>
<dbReference type="EMBL" id="CP036279">
    <property type="protein sequence ID" value="QDU64009.1"/>
    <property type="molecule type" value="Genomic_DNA"/>
</dbReference>
<evidence type="ECO:0000256" key="2">
    <source>
        <dbReference type="ARBA" id="ARBA00023082"/>
    </source>
</evidence>
<dbReference type="InterPro" id="IPR013324">
    <property type="entry name" value="RNA_pol_sigma_r3/r4-like"/>
</dbReference>
<gene>
    <name evidence="6" type="primary">sigA_4</name>
    <name evidence="6" type="ORF">Pan216_48900</name>
</gene>
<dbReference type="PRINTS" id="PR00046">
    <property type="entry name" value="SIGMA70FCT"/>
</dbReference>
<dbReference type="Pfam" id="PF04545">
    <property type="entry name" value="Sigma70_r4"/>
    <property type="match status" value="1"/>
</dbReference>
<sequence length="325" mass="37208">MEDGISETEQGQLSSRVLSTDEERKLLKQFWKTKRALGKRLSEALKEKITVEERKNPLALAKFISNRMHRRRWRDKKTRDLISEYTHLKHRLASANIRLAAHLAKRFRSYGVPYSDLLHEAVCGLMHAIDRFDLNFDTRLATYATWWIRQALQIAVAQQSHLVSLSPHHLQQLGRWQQEVEAMAHADAKIPSNEKVQKKKGVESAQLTRLQAVARSPVSIDATLDESSEFSLSHVVTQQDAFAERNQFELKELLGHLMHHLQPRERTVLTLRYGLTGEGGLSLRDIGKVLLVSKERVRQIQNRALDKLRAAASQDGLKESLLSAH</sequence>
<dbReference type="InterPro" id="IPR007630">
    <property type="entry name" value="RNA_pol_sigma70_r4"/>
</dbReference>
<dbReference type="SUPFAM" id="SSF88659">
    <property type="entry name" value="Sigma3 and sigma4 domains of RNA polymerase sigma factors"/>
    <property type="match status" value="1"/>
</dbReference>
<keyword evidence="3" id="KW-0238">DNA-binding</keyword>
<name>A0A518BAK3_9BACT</name>
<accession>A0A518BAK3</accession>
<dbReference type="InterPro" id="IPR013325">
    <property type="entry name" value="RNA_pol_sigma_r2"/>
</dbReference>
<organism evidence="6 7">
    <name type="scientific">Kolteria novifilia</name>
    <dbReference type="NCBI Taxonomy" id="2527975"/>
    <lineage>
        <taxon>Bacteria</taxon>
        <taxon>Pseudomonadati</taxon>
        <taxon>Planctomycetota</taxon>
        <taxon>Planctomycetia</taxon>
        <taxon>Kolteriales</taxon>
        <taxon>Kolteriaceae</taxon>
        <taxon>Kolteria</taxon>
    </lineage>
</organism>
<keyword evidence="4" id="KW-0804">Transcription</keyword>
<dbReference type="RefSeq" id="WP_145261905.1">
    <property type="nucleotide sequence ID" value="NZ_CP036279.1"/>
</dbReference>
<dbReference type="PROSITE" id="PS00716">
    <property type="entry name" value="SIGMA70_2"/>
    <property type="match status" value="1"/>
</dbReference>
<evidence type="ECO:0000259" key="5">
    <source>
        <dbReference type="PROSITE" id="PS00716"/>
    </source>
</evidence>
<evidence type="ECO:0000313" key="7">
    <source>
        <dbReference type="Proteomes" id="UP000317093"/>
    </source>
</evidence>
<keyword evidence="1" id="KW-0805">Transcription regulation</keyword>
<dbReference type="CDD" id="cd06171">
    <property type="entry name" value="Sigma70_r4"/>
    <property type="match status" value="1"/>
</dbReference>
<reference evidence="6 7" key="1">
    <citation type="submission" date="2019-02" db="EMBL/GenBank/DDBJ databases">
        <title>Deep-cultivation of Planctomycetes and their phenomic and genomic characterization uncovers novel biology.</title>
        <authorList>
            <person name="Wiegand S."/>
            <person name="Jogler M."/>
            <person name="Boedeker C."/>
            <person name="Pinto D."/>
            <person name="Vollmers J."/>
            <person name="Rivas-Marin E."/>
            <person name="Kohn T."/>
            <person name="Peeters S.H."/>
            <person name="Heuer A."/>
            <person name="Rast P."/>
            <person name="Oberbeckmann S."/>
            <person name="Bunk B."/>
            <person name="Jeske O."/>
            <person name="Meyerdierks A."/>
            <person name="Storesund J.E."/>
            <person name="Kallscheuer N."/>
            <person name="Luecker S."/>
            <person name="Lage O.M."/>
            <person name="Pohl T."/>
            <person name="Merkel B.J."/>
            <person name="Hornburger P."/>
            <person name="Mueller R.-W."/>
            <person name="Bruemmer F."/>
            <person name="Labrenz M."/>
            <person name="Spormann A.M."/>
            <person name="Op den Camp H."/>
            <person name="Overmann J."/>
            <person name="Amann R."/>
            <person name="Jetten M.S.M."/>
            <person name="Mascher T."/>
            <person name="Medema M.H."/>
            <person name="Devos D.P."/>
            <person name="Kaster A.-K."/>
            <person name="Ovreas L."/>
            <person name="Rohde M."/>
            <person name="Galperin M.Y."/>
            <person name="Jogler C."/>
        </authorList>
    </citation>
    <scope>NUCLEOTIDE SEQUENCE [LARGE SCALE GENOMIC DNA]</scope>
    <source>
        <strain evidence="6 7">Pan216</strain>
    </source>
</reference>
<feature type="domain" description="RNA polymerase sigma-70" evidence="5">
    <location>
        <begin position="282"/>
        <end position="308"/>
    </location>
</feature>
<evidence type="ECO:0000313" key="6">
    <source>
        <dbReference type="EMBL" id="QDU64009.1"/>
    </source>
</evidence>
<dbReference type="Pfam" id="PF04542">
    <property type="entry name" value="Sigma70_r2"/>
    <property type="match status" value="1"/>
</dbReference>
<dbReference type="InterPro" id="IPR014284">
    <property type="entry name" value="RNA_pol_sigma-70_dom"/>
</dbReference>
<dbReference type="NCBIfam" id="TIGR02937">
    <property type="entry name" value="sigma70-ECF"/>
    <property type="match status" value="1"/>
</dbReference>
<dbReference type="InterPro" id="IPR050239">
    <property type="entry name" value="Sigma-70_RNA_pol_init_factors"/>
</dbReference>
<dbReference type="PANTHER" id="PTHR30603:SF60">
    <property type="entry name" value="RNA POLYMERASE SIGMA FACTOR RPOD"/>
    <property type="match status" value="1"/>
</dbReference>
<dbReference type="Gene3D" id="1.20.140.160">
    <property type="match status" value="1"/>
</dbReference>
<protein>
    <submittedName>
        <fullName evidence="6">RNA polymerase sigma factor SigA</fullName>
    </submittedName>
</protein>
<dbReference type="SUPFAM" id="SSF88946">
    <property type="entry name" value="Sigma2 domain of RNA polymerase sigma factors"/>
    <property type="match status" value="1"/>
</dbReference>
<evidence type="ECO:0000256" key="4">
    <source>
        <dbReference type="ARBA" id="ARBA00023163"/>
    </source>
</evidence>
<dbReference type="GO" id="GO:0016987">
    <property type="term" value="F:sigma factor activity"/>
    <property type="evidence" value="ECO:0007669"/>
    <property type="project" value="UniProtKB-KW"/>
</dbReference>
<evidence type="ECO:0000256" key="3">
    <source>
        <dbReference type="ARBA" id="ARBA00023125"/>
    </source>
</evidence>
<evidence type="ECO:0000256" key="1">
    <source>
        <dbReference type="ARBA" id="ARBA00023015"/>
    </source>
</evidence>
<dbReference type="PANTHER" id="PTHR30603">
    <property type="entry name" value="RNA POLYMERASE SIGMA FACTOR RPO"/>
    <property type="match status" value="1"/>
</dbReference>
<dbReference type="Gene3D" id="1.20.120.1810">
    <property type="match status" value="1"/>
</dbReference>
<proteinExistence type="predicted"/>
<dbReference type="AlphaFoldDB" id="A0A518BAK3"/>
<dbReference type="OrthoDB" id="5497304at2"/>
<dbReference type="GO" id="GO:0006352">
    <property type="term" value="P:DNA-templated transcription initiation"/>
    <property type="evidence" value="ECO:0007669"/>
    <property type="project" value="InterPro"/>
</dbReference>
<dbReference type="KEGG" id="knv:Pan216_48900"/>
<dbReference type="InterPro" id="IPR000943">
    <property type="entry name" value="RNA_pol_sigma70"/>
</dbReference>
<keyword evidence="7" id="KW-1185">Reference proteome</keyword>
<dbReference type="GO" id="GO:0003677">
    <property type="term" value="F:DNA binding"/>
    <property type="evidence" value="ECO:0007669"/>
    <property type="project" value="UniProtKB-KW"/>
</dbReference>
<keyword evidence="2" id="KW-0731">Sigma factor</keyword>